<keyword evidence="3" id="KW-1185">Reference proteome</keyword>
<name>A0AAW2D0K0_9ROSI</name>
<accession>A0AAW2D0K0</accession>
<dbReference type="EMBL" id="JAZDWU010000004">
    <property type="protein sequence ID" value="KAL0003839.1"/>
    <property type="molecule type" value="Genomic_DNA"/>
</dbReference>
<evidence type="ECO:0000313" key="3">
    <source>
        <dbReference type="Proteomes" id="UP001459277"/>
    </source>
</evidence>
<sequence>MVVGSSMVQQRCEHDFVEEEKATELKETSADLLAEGPTKSEHGNIVWKAKLSLFTESLYEMLQYQMGSRILTFLQSETLNTAQPDDDKTKVKEEDKSVDHVVEVMEDETDDEDPEEDPEENKEMEESELKSDGNEKTDSKADTGEKETSAVMEVAVDKDLLQAFRVCDGARVGESLGMEDQLRFGMKLEDGESIELGDQLGQLHK</sequence>
<dbReference type="Proteomes" id="UP001459277">
    <property type="component" value="Unassembled WGS sequence"/>
</dbReference>
<dbReference type="GO" id="GO:0005634">
    <property type="term" value="C:nucleus"/>
    <property type="evidence" value="ECO:0007669"/>
    <property type="project" value="TreeGrafter"/>
</dbReference>
<organism evidence="2 3">
    <name type="scientific">Lithocarpus litseifolius</name>
    <dbReference type="NCBI Taxonomy" id="425828"/>
    <lineage>
        <taxon>Eukaryota</taxon>
        <taxon>Viridiplantae</taxon>
        <taxon>Streptophyta</taxon>
        <taxon>Embryophyta</taxon>
        <taxon>Tracheophyta</taxon>
        <taxon>Spermatophyta</taxon>
        <taxon>Magnoliopsida</taxon>
        <taxon>eudicotyledons</taxon>
        <taxon>Gunneridae</taxon>
        <taxon>Pentapetalae</taxon>
        <taxon>rosids</taxon>
        <taxon>fabids</taxon>
        <taxon>Fagales</taxon>
        <taxon>Fagaceae</taxon>
        <taxon>Lithocarpus</taxon>
    </lineage>
</organism>
<feature type="region of interest" description="Disordered" evidence="1">
    <location>
        <begin position="82"/>
        <end position="150"/>
    </location>
</feature>
<dbReference type="AlphaFoldDB" id="A0AAW2D0K0"/>
<evidence type="ECO:0000256" key="1">
    <source>
        <dbReference type="SAM" id="MobiDB-lite"/>
    </source>
</evidence>
<dbReference type="GO" id="GO:0006355">
    <property type="term" value="P:regulation of DNA-templated transcription"/>
    <property type="evidence" value="ECO:0007669"/>
    <property type="project" value="InterPro"/>
</dbReference>
<reference evidence="2 3" key="1">
    <citation type="submission" date="2024-01" db="EMBL/GenBank/DDBJ databases">
        <title>A telomere-to-telomere, gap-free genome of sweet tea (Lithocarpus litseifolius).</title>
        <authorList>
            <person name="Zhou J."/>
        </authorList>
    </citation>
    <scope>NUCLEOTIDE SEQUENCE [LARGE SCALE GENOMIC DNA]</scope>
    <source>
        <strain evidence="2">Zhou-2022a</strain>
        <tissue evidence="2">Leaf</tissue>
    </source>
</reference>
<evidence type="ECO:0000313" key="2">
    <source>
        <dbReference type="EMBL" id="KAL0003839.1"/>
    </source>
</evidence>
<gene>
    <name evidence="2" type="ORF">SO802_011400</name>
</gene>
<dbReference type="PANTHER" id="PTHR14304:SF11">
    <property type="entry name" value="SAP DOMAIN-CONTAINING PROTEIN"/>
    <property type="match status" value="1"/>
</dbReference>
<feature type="compositionally biased region" description="Basic and acidic residues" evidence="1">
    <location>
        <begin position="127"/>
        <end position="148"/>
    </location>
</feature>
<protein>
    <submittedName>
        <fullName evidence="2">Uncharacterized protein</fullName>
    </submittedName>
</protein>
<dbReference type="PANTHER" id="PTHR14304">
    <property type="entry name" value="CELL DIVISION CYCLE AND APOPTOSIS REGULATOR PROTEIN"/>
    <property type="match status" value="1"/>
</dbReference>
<comment type="caution">
    <text evidence="2">The sequence shown here is derived from an EMBL/GenBank/DDBJ whole genome shotgun (WGS) entry which is preliminary data.</text>
</comment>
<dbReference type="InterPro" id="IPR025224">
    <property type="entry name" value="CCAR1/CCAR2"/>
</dbReference>
<feature type="compositionally biased region" description="Acidic residues" evidence="1">
    <location>
        <begin position="104"/>
        <end position="126"/>
    </location>
</feature>
<proteinExistence type="predicted"/>
<feature type="compositionally biased region" description="Basic and acidic residues" evidence="1">
    <location>
        <begin position="85"/>
        <end position="103"/>
    </location>
</feature>